<evidence type="ECO:0000256" key="1">
    <source>
        <dbReference type="ARBA" id="ARBA00006926"/>
    </source>
</evidence>
<keyword evidence="2 5" id="KW-0575">Peroxidase</keyword>
<name>J5R7K3_TRIAS</name>
<dbReference type="Pfam" id="PF00255">
    <property type="entry name" value="GSHPx"/>
    <property type="match status" value="1"/>
</dbReference>
<dbReference type="GO" id="GO:0034599">
    <property type="term" value="P:cellular response to oxidative stress"/>
    <property type="evidence" value="ECO:0007669"/>
    <property type="project" value="TreeGrafter"/>
</dbReference>
<evidence type="ECO:0000256" key="2">
    <source>
        <dbReference type="ARBA" id="ARBA00022559"/>
    </source>
</evidence>
<comment type="caution">
    <text evidence="6">The sequence shown here is derived from an EMBL/GenBank/DDBJ whole genome shotgun (WGS) entry which is preliminary data.</text>
</comment>
<dbReference type="SUPFAM" id="SSF52833">
    <property type="entry name" value="Thioredoxin-like"/>
    <property type="match status" value="1"/>
</dbReference>
<dbReference type="AlphaFoldDB" id="J5R7K3"/>
<protein>
    <recommendedName>
        <fullName evidence="5">Glutathione peroxidase</fullName>
    </recommendedName>
</protein>
<dbReference type="PANTHER" id="PTHR11592:SF78">
    <property type="entry name" value="GLUTATHIONE PEROXIDASE"/>
    <property type="match status" value="1"/>
</dbReference>
<dbReference type="GO" id="GO:0140824">
    <property type="term" value="F:thioredoxin-dependent peroxiredoxin activity"/>
    <property type="evidence" value="ECO:0007669"/>
    <property type="project" value="UniProtKB-EC"/>
</dbReference>
<dbReference type="EMBL" id="ALBS01000074">
    <property type="protein sequence ID" value="EJT51113.1"/>
    <property type="molecule type" value="Genomic_DNA"/>
</dbReference>
<dbReference type="PROSITE" id="PS00460">
    <property type="entry name" value="GLUTATHIONE_PEROXID_1"/>
    <property type="match status" value="1"/>
</dbReference>
<evidence type="ECO:0000256" key="4">
    <source>
        <dbReference type="ARBA" id="ARBA00049091"/>
    </source>
</evidence>
<dbReference type="InterPro" id="IPR036249">
    <property type="entry name" value="Thioredoxin-like_sf"/>
</dbReference>
<evidence type="ECO:0000256" key="5">
    <source>
        <dbReference type="RuleBase" id="RU000499"/>
    </source>
</evidence>
<sequence>MSRRLATFSRHLSISSKASSSPDMFGAIKSKLGYENLPADAGNKSFYDLKAQLPGQDKYLDFSTLKGKVVLIVNTASKCGFTPQLYKDYHDRGFEVIGFPSNEFNGQEPGNDEQIAEFCQSKVNGPDMNEVFAWLKSQNAPGAGGVAGTTSIKWNFTKFLVDKNGKLVDRFGSTTTPASIAPKIEKLLNA</sequence>
<evidence type="ECO:0000256" key="3">
    <source>
        <dbReference type="ARBA" id="ARBA00023002"/>
    </source>
</evidence>
<accession>J5R7K3</accession>
<dbReference type="InterPro" id="IPR029759">
    <property type="entry name" value="GPX_AS"/>
</dbReference>
<dbReference type="InterPro" id="IPR000889">
    <property type="entry name" value="Glutathione_peroxidase"/>
</dbReference>
<proteinExistence type="inferred from homology"/>
<dbReference type="PRINTS" id="PR01011">
    <property type="entry name" value="GLUTPROXDASE"/>
</dbReference>
<dbReference type="PANTHER" id="PTHR11592">
    <property type="entry name" value="GLUTATHIONE PEROXIDASE"/>
    <property type="match status" value="1"/>
</dbReference>
<dbReference type="Proteomes" id="UP000002748">
    <property type="component" value="Unassembled WGS sequence"/>
</dbReference>
<dbReference type="CDD" id="cd00340">
    <property type="entry name" value="GSH_Peroxidase"/>
    <property type="match status" value="1"/>
</dbReference>
<comment type="catalytic activity">
    <reaction evidence="4">
        <text>a hydroperoxide + [thioredoxin]-dithiol = an alcohol + [thioredoxin]-disulfide + H2O</text>
        <dbReference type="Rhea" id="RHEA:62620"/>
        <dbReference type="Rhea" id="RHEA-COMP:10698"/>
        <dbReference type="Rhea" id="RHEA-COMP:10700"/>
        <dbReference type="ChEBI" id="CHEBI:15377"/>
        <dbReference type="ChEBI" id="CHEBI:29950"/>
        <dbReference type="ChEBI" id="CHEBI:30879"/>
        <dbReference type="ChEBI" id="CHEBI:35924"/>
        <dbReference type="ChEBI" id="CHEBI:50058"/>
        <dbReference type="EC" id="1.11.1.24"/>
    </reaction>
</comment>
<organism evidence="6 7">
    <name type="scientific">Trichosporon asahii var. asahii (strain ATCC 90039 / CBS 2479 / JCM 2466 / KCTC 7840 / NBRC 103889/ NCYC 2677 / UAMH 7654)</name>
    <name type="common">Yeast</name>
    <dbReference type="NCBI Taxonomy" id="1186058"/>
    <lineage>
        <taxon>Eukaryota</taxon>
        <taxon>Fungi</taxon>
        <taxon>Dikarya</taxon>
        <taxon>Basidiomycota</taxon>
        <taxon>Agaricomycotina</taxon>
        <taxon>Tremellomycetes</taxon>
        <taxon>Trichosporonales</taxon>
        <taxon>Trichosporonaceae</taxon>
        <taxon>Trichosporon</taxon>
    </lineage>
</organism>
<dbReference type="HOGENOM" id="CLU_029507_3_2_1"/>
<dbReference type="RefSeq" id="XP_014182195.1">
    <property type="nucleotide sequence ID" value="XM_014326720.1"/>
</dbReference>
<comment type="similarity">
    <text evidence="1 5">Belongs to the glutathione peroxidase family.</text>
</comment>
<reference evidence="6 7" key="1">
    <citation type="journal article" date="2012" name="Eukaryot. Cell">
        <title>Draft genome sequence of CBS 2479, the standard type strain of Trichosporon asahii.</title>
        <authorList>
            <person name="Yang R.Y."/>
            <person name="Li H.T."/>
            <person name="Zhu H."/>
            <person name="Zhou G.P."/>
            <person name="Wang M."/>
            <person name="Wang L."/>
        </authorList>
    </citation>
    <scope>NUCLEOTIDE SEQUENCE [LARGE SCALE GENOMIC DNA]</scope>
    <source>
        <strain evidence="7">ATCC 90039 / CBS 2479 / JCM 2466 / KCTC 7840 / NCYC 2677 / UAMH 7654</strain>
    </source>
</reference>
<dbReference type="OrthoDB" id="446890at2759"/>
<evidence type="ECO:0000313" key="7">
    <source>
        <dbReference type="Proteomes" id="UP000002748"/>
    </source>
</evidence>
<gene>
    <name evidence="6" type="ORF">A1Q1_07708</name>
</gene>
<keyword evidence="3 5" id="KW-0560">Oxidoreductase</keyword>
<dbReference type="KEGG" id="tasa:A1Q1_07708"/>
<dbReference type="Gene3D" id="3.40.30.10">
    <property type="entry name" value="Glutaredoxin"/>
    <property type="match status" value="1"/>
</dbReference>
<evidence type="ECO:0000313" key="6">
    <source>
        <dbReference type="EMBL" id="EJT51113.1"/>
    </source>
</evidence>
<dbReference type="GeneID" id="25991220"/>
<dbReference type="VEuPathDB" id="FungiDB:A1Q1_07708"/>
<dbReference type="PROSITE" id="PS51355">
    <property type="entry name" value="GLUTATHIONE_PEROXID_3"/>
    <property type="match status" value="1"/>
</dbReference>